<dbReference type="Gene3D" id="1.20.120.520">
    <property type="entry name" value="nmb1532 protein domain like"/>
    <property type="match status" value="1"/>
</dbReference>
<reference evidence="2 3" key="1">
    <citation type="submission" date="2020-04" db="EMBL/GenBank/DDBJ databases">
        <authorList>
            <person name="De Canck E."/>
        </authorList>
    </citation>
    <scope>NUCLEOTIDE SEQUENCE [LARGE SCALE GENOMIC DNA]</scope>
    <source>
        <strain evidence="2 3">LMG 29739</strain>
    </source>
</reference>
<sequence>MAKDTSKQSDTGSATANPVSNAIELLKADHRAVEKLFDAFEKAGNDDLAAKGTLAQRACEALTVHAIIEEEILYPAAQKALGKDKIDVEEAFVEHFLVKTLISKFTTLKPGEQGFDATFKVMSELVRHHVEEEEDELFPEFQKSGADLLALGKQLHARKEQLQSKLEEAGSKLVGDNTIAFAGSA</sequence>
<dbReference type="AlphaFoldDB" id="A0A6J5DL22"/>
<dbReference type="Proteomes" id="UP000494329">
    <property type="component" value="Unassembled WGS sequence"/>
</dbReference>
<dbReference type="InterPro" id="IPR012312">
    <property type="entry name" value="Hemerythrin-like"/>
</dbReference>
<dbReference type="EMBL" id="CADIKF010000011">
    <property type="protein sequence ID" value="CAB3754137.1"/>
    <property type="molecule type" value="Genomic_DNA"/>
</dbReference>
<dbReference type="PANTHER" id="PTHR35585">
    <property type="entry name" value="HHE DOMAIN PROTEIN (AFU_ORTHOLOGUE AFUA_4G00730)"/>
    <property type="match status" value="1"/>
</dbReference>
<organism evidence="2 3">
    <name type="scientific">Paraburkholderia solisilvae</name>
    <dbReference type="NCBI Taxonomy" id="624376"/>
    <lineage>
        <taxon>Bacteria</taxon>
        <taxon>Pseudomonadati</taxon>
        <taxon>Pseudomonadota</taxon>
        <taxon>Betaproteobacteria</taxon>
        <taxon>Burkholderiales</taxon>
        <taxon>Burkholderiaceae</taxon>
        <taxon>Paraburkholderia</taxon>
    </lineage>
</organism>
<proteinExistence type="predicted"/>
<name>A0A6J5DL22_9BURK</name>
<gene>
    <name evidence="2" type="ORF">LMG29739_01903</name>
</gene>
<feature type="domain" description="Hemerythrin-like" evidence="1">
    <location>
        <begin position="22"/>
        <end position="140"/>
    </location>
</feature>
<protein>
    <recommendedName>
        <fullName evidence="1">Hemerythrin-like domain-containing protein</fullName>
    </recommendedName>
</protein>
<dbReference type="PANTHER" id="PTHR35585:SF1">
    <property type="entry name" value="HHE DOMAIN PROTEIN (AFU_ORTHOLOGUE AFUA_4G00730)"/>
    <property type="match status" value="1"/>
</dbReference>
<evidence type="ECO:0000313" key="2">
    <source>
        <dbReference type="EMBL" id="CAB3754137.1"/>
    </source>
</evidence>
<keyword evidence="3" id="KW-1185">Reference proteome</keyword>
<evidence type="ECO:0000259" key="1">
    <source>
        <dbReference type="Pfam" id="PF01814"/>
    </source>
</evidence>
<evidence type="ECO:0000313" key="3">
    <source>
        <dbReference type="Proteomes" id="UP000494329"/>
    </source>
</evidence>
<accession>A0A6J5DL22</accession>
<dbReference type="Pfam" id="PF01814">
    <property type="entry name" value="Hemerythrin"/>
    <property type="match status" value="1"/>
</dbReference>
<dbReference type="RefSeq" id="WP_175110667.1">
    <property type="nucleotide sequence ID" value="NZ_CADIKF010000011.1"/>
</dbReference>